<feature type="domain" description="HD" evidence="2">
    <location>
        <begin position="43"/>
        <end position="167"/>
    </location>
</feature>
<evidence type="ECO:0000259" key="2">
    <source>
        <dbReference type="PROSITE" id="PS51831"/>
    </source>
</evidence>
<dbReference type="InterPro" id="IPR050124">
    <property type="entry name" value="tRNA_CCA-adding_enzyme"/>
</dbReference>
<proteinExistence type="predicted"/>
<reference evidence="3" key="1">
    <citation type="submission" date="2020-05" db="EMBL/GenBank/DDBJ databases">
        <authorList>
            <person name="Chiriac C."/>
            <person name="Salcher M."/>
            <person name="Ghai R."/>
            <person name="Kavagutti S V."/>
        </authorList>
    </citation>
    <scope>NUCLEOTIDE SEQUENCE</scope>
</reference>
<protein>
    <submittedName>
        <fullName evidence="3">Unannotated protein</fullName>
    </submittedName>
</protein>
<evidence type="ECO:0000313" key="3">
    <source>
        <dbReference type="EMBL" id="CAB4567570.1"/>
    </source>
</evidence>
<dbReference type="SMART" id="SM00471">
    <property type="entry name" value="HDc"/>
    <property type="match status" value="1"/>
</dbReference>
<dbReference type="PANTHER" id="PTHR47545">
    <property type="entry name" value="MULTIFUNCTIONAL CCA PROTEIN"/>
    <property type="match status" value="1"/>
</dbReference>
<dbReference type="AlphaFoldDB" id="A0A6J6DTL2"/>
<dbReference type="PANTHER" id="PTHR47545:SF1">
    <property type="entry name" value="MULTIFUNCTIONAL CCA PROTEIN"/>
    <property type="match status" value="1"/>
</dbReference>
<dbReference type="InterPro" id="IPR006675">
    <property type="entry name" value="HDIG_dom"/>
</dbReference>
<dbReference type="CDD" id="cd00077">
    <property type="entry name" value="HDc"/>
    <property type="match status" value="1"/>
</dbReference>
<dbReference type="SUPFAM" id="SSF81891">
    <property type="entry name" value="Poly A polymerase C-terminal region-like"/>
    <property type="match status" value="1"/>
</dbReference>
<dbReference type="InterPro" id="IPR006674">
    <property type="entry name" value="HD_domain"/>
</dbReference>
<keyword evidence="1" id="KW-0547">Nucleotide-binding</keyword>
<dbReference type="PROSITE" id="PS51831">
    <property type="entry name" value="HD"/>
    <property type="match status" value="1"/>
</dbReference>
<dbReference type="GO" id="GO:0000166">
    <property type="term" value="F:nucleotide binding"/>
    <property type="evidence" value="ECO:0007669"/>
    <property type="project" value="UniProtKB-KW"/>
</dbReference>
<dbReference type="Gene3D" id="1.10.3090.10">
    <property type="entry name" value="cca-adding enzyme, domain 2"/>
    <property type="match status" value="1"/>
</dbReference>
<sequence>MILGAKPRLGLILLVETGLLEIFLPEIPALQLAEDEHNRHKNIYEHSITVLEQAIVLERSHEPNLEPDLVLRLAALLHDIGKPKTRRFEDNRVTFHHHEVVGAKMTRKRMKELRYSNDEIEQVSLLVELHLRFHGFSGGEWTDSAVRRYVTDAGEQLVRLHKLTRADSTTRNQRKADALQLAYDKLEQRIAELAEQEELNAIRPDIDGNEIMQILNLKPGPMVGKAYNHMLEVRLEQGPLSREDAIAELNRWWQGQN</sequence>
<dbReference type="NCBIfam" id="TIGR00277">
    <property type="entry name" value="HDIG"/>
    <property type="match status" value="1"/>
</dbReference>
<evidence type="ECO:0000256" key="1">
    <source>
        <dbReference type="ARBA" id="ARBA00022741"/>
    </source>
</evidence>
<gene>
    <name evidence="3" type="ORF">UFOPK1726_00083</name>
</gene>
<organism evidence="3">
    <name type="scientific">freshwater metagenome</name>
    <dbReference type="NCBI Taxonomy" id="449393"/>
    <lineage>
        <taxon>unclassified sequences</taxon>
        <taxon>metagenomes</taxon>
        <taxon>ecological metagenomes</taxon>
    </lineage>
</organism>
<accession>A0A6J6DTL2</accession>
<name>A0A6J6DTL2_9ZZZZ</name>
<dbReference type="EMBL" id="CAEZTT010000003">
    <property type="protein sequence ID" value="CAB4567570.1"/>
    <property type="molecule type" value="Genomic_DNA"/>
</dbReference>
<dbReference type="InterPro" id="IPR003607">
    <property type="entry name" value="HD/PDEase_dom"/>
</dbReference>
<dbReference type="Pfam" id="PF01966">
    <property type="entry name" value="HD"/>
    <property type="match status" value="1"/>
</dbReference>